<dbReference type="AlphaFoldDB" id="A0A0F9B8Q0"/>
<accession>A0A0F9B8Q0</accession>
<evidence type="ECO:0000313" key="1">
    <source>
        <dbReference type="EMBL" id="KKK80841.1"/>
    </source>
</evidence>
<proteinExistence type="predicted"/>
<name>A0A0F9B8Q0_9ZZZZ</name>
<sequence length="75" mass="8535">MTALFKKTDDIIRLGKWAYCEIPGGERCYGCPMLDKEGPDGSERTHWHCGLRPAMGLHHDNEGPFKDDSCPRKEE</sequence>
<comment type="caution">
    <text evidence="1">The sequence shown here is derived from an EMBL/GenBank/DDBJ whole genome shotgun (WGS) entry which is preliminary data.</text>
</comment>
<organism evidence="1">
    <name type="scientific">marine sediment metagenome</name>
    <dbReference type="NCBI Taxonomy" id="412755"/>
    <lineage>
        <taxon>unclassified sequences</taxon>
        <taxon>metagenomes</taxon>
        <taxon>ecological metagenomes</taxon>
    </lineage>
</organism>
<dbReference type="EMBL" id="LAZR01053394">
    <property type="protein sequence ID" value="KKK80841.1"/>
    <property type="molecule type" value="Genomic_DNA"/>
</dbReference>
<reference evidence="1" key="1">
    <citation type="journal article" date="2015" name="Nature">
        <title>Complex archaea that bridge the gap between prokaryotes and eukaryotes.</title>
        <authorList>
            <person name="Spang A."/>
            <person name="Saw J.H."/>
            <person name="Jorgensen S.L."/>
            <person name="Zaremba-Niedzwiedzka K."/>
            <person name="Martijn J."/>
            <person name="Lind A.E."/>
            <person name="van Eijk R."/>
            <person name="Schleper C."/>
            <person name="Guy L."/>
            <person name="Ettema T.J."/>
        </authorList>
    </citation>
    <scope>NUCLEOTIDE SEQUENCE</scope>
</reference>
<gene>
    <name evidence="1" type="ORF">LCGC14_2819440</name>
</gene>
<protein>
    <submittedName>
        <fullName evidence="1">Uncharacterized protein</fullName>
    </submittedName>
</protein>